<dbReference type="SUPFAM" id="SSF56935">
    <property type="entry name" value="Porins"/>
    <property type="match status" value="1"/>
</dbReference>
<dbReference type="Proteomes" id="UP000753961">
    <property type="component" value="Unassembled WGS sequence"/>
</dbReference>
<dbReference type="AlphaFoldDB" id="A0A953HY09"/>
<comment type="caution">
    <text evidence="2">The sequence shown here is derived from an EMBL/GenBank/DDBJ whole genome shotgun (WGS) entry which is preliminary data.</text>
</comment>
<evidence type="ECO:0000256" key="1">
    <source>
        <dbReference type="SAM" id="SignalP"/>
    </source>
</evidence>
<accession>A0A953HY09</accession>
<protein>
    <recommendedName>
        <fullName evidence="4">Porin</fullName>
    </recommendedName>
</protein>
<evidence type="ECO:0000313" key="2">
    <source>
        <dbReference type="EMBL" id="MBY5960280.1"/>
    </source>
</evidence>
<proteinExistence type="predicted"/>
<evidence type="ECO:0000313" key="3">
    <source>
        <dbReference type="Proteomes" id="UP000753961"/>
    </source>
</evidence>
<dbReference type="EMBL" id="JAHVHU010000031">
    <property type="protein sequence ID" value="MBY5960280.1"/>
    <property type="molecule type" value="Genomic_DNA"/>
</dbReference>
<dbReference type="RefSeq" id="WP_222581829.1">
    <property type="nucleotide sequence ID" value="NZ_JAHVHU010000031.1"/>
</dbReference>
<organism evidence="2 3">
    <name type="scientific">Membranihabitans marinus</name>
    <dbReference type="NCBI Taxonomy" id="1227546"/>
    <lineage>
        <taxon>Bacteria</taxon>
        <taxon>Pseudomonadati</taxon>
        <taxon>Bacteroidota</taxon>
        <taxon>Saprospiria</taxon>
        <taxon>Saprospirales</taxon>
        <taxon>Saprospiraceae</taxon>
        <taxon>Membranihabitans</taxon>
    </lineage>
</organism>
<sequence length="443" mass="48688">MKRTITFTLCLLFLFQCPVLFSQQVQGEKNESLVELNSDLSGKMMDPSHYIRKSSLLLDEKKAGNIRDRQLVLGASIIGLMDYQKSNMDDKFGYLMRHPTSNNQIGNTVTEAVLHSFQVGVTASVNNWISMYGEILYDPQQSFGPGTITALTRNQLQLRKGMIIFGDLSKFPLYGAIGKMDTPFGDMGTVSPFTNTSSWHAFAGLSFGAELGYKRAGLHASVMAIQGGSQFRAAHTGVNGTNVPSRLNNFAADVNYTFPVLGHSSIQFGGSYMLGSAYCTGFPITHFGEPVRNNPAYSAYTNVHFADRVLFKAGFSKTFDTWPGSYNPNPPLNQYYESKVSSLNAGVKVNLNPQGQTKFALTAEYSDFRTGPEGSPWERQNQKILGFETKVVESSILFLEVFSTEGYVPLNFMTGGNMPSPGETHSERDAFSNGLVLGARIVL</sequence>
<feature type="signal peptide" evidence="1">
    <location>
        <begin position="1"/>
        <end position="22"/>
    </location>
</feature>
<feature type="chain" id="PRO_5037889430" description="Porin" evidence="1">
    <location>
        <begin position="23"/>
        <end position="443"/>
    </location>
</feature>
<keyword evidence="1" id="KW-0732">Signal</keyword>
<reference evidence="2" key="1">
    <citation type="submission" date="2021-06" db="EMBL/GenBank/DDBJ databases">
        <title>44 bacteria genomes isolated from Dapeng, Shenzhen.</title>
        <authorList>
            <person name="Zheng W."/>
            <person name="Yu S."/>
            <person name="Huang Y."/>
        </authorList>
    </citation>
    <scope>NUCLEOTIDE SEQUENCE</scope>
    <source>
        <strain evidence="2">DP5N28-2</strain>
    </source>
</reference>
<evidence type="ECO:0008006" key="4">
    <source>
        <dbReference type="Google" id="ProtNLM"/>
    </source>
</evidence>
<name>A0A953HY09_9BACT</name>
<keyword evidence="3" id="KW-1185">Reference proteome</keyword>
<gene>
    <name evidence="2" type="ORF">KUV50_19180</name>
</gene>